<evidence type="ECO:0000256" key="1">
    <source>
        <dbReference type="ARBA" id="ARBA00006739"/>
    </source>
</evidence>
<dbReference type="RefSeq" id="WP_208743383.1">
    <property type="nucleotide sequence ID" value="NZ_CP031778.1"/>
</dbReference>
<name>A0A9X7LVH5_BACCE</name>
<accession>A0A9X7LVH5</accession>
<dbReference type="InterPro" id="IPR029044">
    <property type="entry name" value="Nucleotide-diphossugar_trans"/>
</dbReference>
<dbReference type="AlphaFoldDB" id="A0A9X7LVH5"/>
<dbReference type="InterPro" id="IPR001173">
    <property type="entry name" value="Glyco_trans_2-like"/>
</dbReference>
<proteinExistence type="inferred from homology"/>
<dbReference type="Gene3D" id="3.90.550.10">
    <property type="entry name" value="Spore Coat Polysaccharide Biosynthesis Protein SpsA, Chain A"/>
    <property type="match status" value="1"/>
</dbReference>
<evidence type="ECO:0000259" key="2">
    <source>
        <dbReference type="Pfam" id="PF00535"/>
    </source>
</evidence>
<dbReference type="PANTHER" id="PTHR22916:SF3">
    <property type="entry name" value="UDP-GLCNAC:BETAGAL BETA-1,3-N-ACETYLGLUCOSAMINYLTRANSFERASE-LIKE PROTEIN 1"/>
    <property type="match status" value="1"/>
</dbReference>
<evidence type="ECO:0000313" key="3">
    <source>
        <dbReference type="EMBL" id="QDZ73819.1"/>
    </source>
</evidence>
<dbReference type="EMBL" id="CP031778">
    <property type="protein sequence ID" value="QDZ73819.1"/>
    <property type="molecule type" value="Genomic_DNA"/>
</dbReference>
<dbReference type="Proteomes" id="UP000321735">
    <property type="component" value="Chromosome"/>
</dbReference>
<protein>
    <submittedName>
        <fullName evidence="3">Glycosyltransferase</fullName>
    </submittedName>
</protein>
<dbReference type="GO" id="GO:0016758">
    <property type="term" value="F:hexosyltransferase activity"/>
    <property type="evidence" value="ECO:0007669"/>
    <property type="project" value="UniProtKB-ARBA"/>
</dbReference>
<feature type="domain" description="Glycosyltransferase 2-like" evidence="2">
    <location>
        <begin position="19"/>
        <end position="146"/>
    </location>
</feature>
<dbReference type="SUPFAM" id="SSF53448">
    <property type="entry name" value="Nucleotide-diphospho-sugar transferases"/>
    <property type="match status" value="1"/>
</dbReference>
<gene>
    <name evidence="3" type="ORF">D0437_12215</name>
</gene>
<dbReference type="Pfam" id="PF00535">
    <property type="entry name" value="Glycos_transf_2"/>
    <property type="match status" value="1"/>
</dbReference>
<organism evidence="3 4">
    <name type="scientific">Bacillus cereus</name>
    <dbReference type="NCBI Taxonomy" id="1396"/>
    <lineage>
        <taxon>Bacteria</taxon>
        <taxon>Bacillati</taxon>
        <taxon>Bacillota</taxon>
        <taxon>Bacilli</taxon>
        <taxon>Bacillales</taxon>
        <taxon>Bacillaceae</taxon>
        <taxon>Bacillus</taxon>
        <taxon>Bacillus cereus group</taxon>
    </lineage>
</organism>
<reference evidence="3 4" key="1">
    <citation type="journal article" date="2019" name="Ecotoxicol. Environ. Saf.">
        <title>Microbial characterization of heavy metal resistant bacterial strains isolated from an electroplating wastewater treatment plant.</title>
        <authorList>
            <person name="Cai X."/>
            <person name="Zheng X."/>
            <person name="Zhang D."/>
            <person name="Iqbal W."/>
            <person name="Liu C."/>
            <person name="Yang B."/>
            <person name="Zhao X."/>
            <person name="Lu X."/>
            <person name="Mao Y."/>
        </authorList>
    </citation>
    <scope>NUCLEOTIDE SEQUENCE [LARGE SCALE GENOMIC DNA]</scope>
    <source>
        <strain evidence="3 4">Co1-1</strain>
    </source>
</reference>
<dbReference type="PANTHER" id="PTHR22916">
    <property type="entry name" value="GLYCOSYLTRANSFERASE"/>
    <property type="match status" value="1"/>
</dbReference>
<sequence length="326" mass="38287">MSYLFETERENYMEMPLVSILIPTYNRPVYFKQALISAIIQTYPNIEIIICDDSTNDITQKIALRYVEKFPHRVKYYRNQTNIGGKLNFQLAFQKATGMYVNYLMDDDVFHHHKIEKMMRYFLSDYTNSIKLVTSYRQPIDAEGKHLPDFSFTKKRFDVDTIMKGIDAGNSILLDGNWIGEPTTVLFRKKDLVEPFGQFCGAQYFSAVDMASWFSLLLNGNLVYIADTLSYLRMHPSNIGKTTNMRINALYDWVHMTFHCPIYKYLEHPEHLSQRLKLSLQVVNDLETLYSTQISISKKKLLLFYKQCLQKYLKETELAIDEEKIL</sequence>
<evidence type="ECO:0000313" key="4">
    <source>
        <dbReference type="Proteomes" id="UP000321735"/>
    </source>
</evidence>
<comment type="similarity">
    <text evidence="1">Belongs to the glycosyltransferase 2 family.</text>
</comment>